<reference evidence="2 3" key="1">
    <citation type="journal article" date="2019" name="Philos. Trans. R. Soc. Lond., B, Biol. Sci.">
        <title>Ant behaviour and brain gene expression of defending hosts depend on the ecological success of the intruding social parasite.</title>
        <authorList>
            <person name="Kaur R."/>
            <person name="Stoldt M."/>
            <person name="Jongepier E."/>
            <person name="Feldmeyer B."/>
            <person name="Menzel F."/>
            <person name="Bornberg-Bauer E."/>
            <person name="Foitzik S."/>
        </authorList>
    </citation>
    <scope>NUCLEOTIDE SEQUENCE [LARGE SCALE GENOMIC DNA]</scope>
    <source>
        <tissue evidence="2">Whole body</tissue>
    </source>
</reference>
<evidence type="ECO:0000256" key="1">
    <source>
        <dbReference type="SAM" id="MobiDB-lite"/>
    </source>
</evidence>
<keyword evidence="3" id="KW-1185">Reference proteome</keyword>
<dbReference type="AlphaFoldDB" id="A0A4S2L511"/>
<feature type="compositionally biased region" description="Basic and acidic residues" evidence="1">
    <location>
        <begin position="97"/>
        <end position="124"/>
    </location>
</feature>
<sequence>MTRVTESSATRKYFTGDQDRSDVDVGLSRMQMLARAEFVRGYWQTTNKDRTGLHIPDVARRHSSGKRFVTLRRTKAERVVEMKRVHNNKPAAAAAGKEQKENPEEDRRGDEFLMREPSEGWRGE</sequence>
<evidence type="ECO:0000313" key="3">
    <source>
        <dbReference type="Proteomes" id="UP000310200"/>
    </source>
</evidence>
<organism evidence="2 3">
    <name type="scientific">Temnothorax longispinosus</name>
    <dbReference type="NCBI Taxonomy" id="300112"/>
    <lineage>
        <taxon>Eukaryota</taxon>
        <taxon>Metazoa</taxon>
        <taxon>Ecdysozoa</taxon>
        <taxon>Arthropoda</taxon>
        <taxon>Hexapoda</taxon>
        <taxon>Insecta</taxon>
        <taxon>Pterygota</taxon>
        <taxon>Neoptera</taxon>
        <taxon>Endopterygota</taxon>
        <taxon>Hymenoptera</taxon>
        <taxon>Apocrita</taxon>
        <taxon>Aculeata</taxon>
        <taxon>Formicoidea</taxon>
        <taxon>Formicidae</taxon>
        <taxon>Myrmicinae</taxon>
        <taxon>Temnothorax</taxon>
    </lineage>
</organism>
<name>A0A4S2L511_9HYME</name>
<protein>
    <submittedName>
        <fullName evidence="2">Uncharacterized protein</fullName>
    </submittedName>
</protein>
<comment type="caution">
    <text evidence="2">The sequence shown here is derived from an EMBL/GenBank/DDBJ whole genome shotgun (WGS) entry which is preliminary data.</text>
</comment>
<dbReference type="Proteomes" id="UP000310200">
    <property type="component" value="Unassembled WGS sequence"/>
</dbReference>
<accession>A0A4S2L511</accession>
<evidence type="ECO:0000313" key="2">
    <source>
        <dbReference type="EMBL" id="TGZ57925.1"/>
    </source>
</evidence>
<feature type="region of interest" description="Disordered" evidence="1">
    <location>
        <begin position="83"/>
        <end position="124"/>
    </location>
</feature>
<dbReference type="EMBL" id="QBLH01000104">
    <property type="protein sequence ID" value="TGZ57925.1"/>
    <property type="molecule type" value="Genomic_DNA"/>
</dbReference>
<gene>
    <name evidence="2" type="ORF">DBV15_07585</name>
</gene>
<proteinExistence type="predicted"/>